<protein>
    <submittedName>
        <fullName evidence="2">Uncharacterized protein</fullName>
    </submittedName>
</protein>
<evidence type="ECO:0000256" key="1">
    <source>
        <dbReference type="SAM" id="Coils"/>
    </source>
</evidence>
<dbReference type="EMBL" id="CAUYUJ010015371">
    <property type="protein sequence ID" value="CAK0853069.1"/>
    <property type="molecule type" value="Genomic_DNA"/>
</dbReference>
<evidence type="ECO:0000313" key="2">
    <source>
        <dbReference type="EMBL" id="CAK0853069.1"/>
    </source>
</evidence>
<sequence>ALEAVRIQLNGQAPSLDQQAQSAIQPSLDETGESFPKQFDVHAARVDEHDERMDKHDEKLQVLQGELAEFKKLLAVAEERPVVPIAVPSGFSRDPDHTLAVVMSQVPTTLAAVKESLDEWLLSLAFKPEDYKIEAAGPLPSRRFLIKLGGPVAPATRKVQMVLSKLRDPKQVKQEITLRKCKDALQELRGAGSRILLDRERGVLSIGWDKALRVEVFNGESPPKLRWVVEGLQKHRISKAQAVAATQASLEKNYLARRRPHHTIASLQEVHQDELQLRAFINQTYPVSALMTGFVGAE</sequence>
<accession>A0ABN9U3Y9</accession>
<organism evidence="2 3">
    <name type="scientific">Prorocentrum cordatum</name>
    <dbReference type="NCBI Taxonomy" id="2364126"/>
    <lineage>
        <taxon>Eukaryota</taxon>
        <taxon>Sar</taxon>
        <taxon>Alveolata</taxon>
        <taxon>Dinophyceae</taxon>
        <taxon>Prorocentrales</taxon>
        <taxon>Prorocentraceae</taxon>
        <taxon>Prorocentrum</taxon>
    </lineage>
</organism>
<reference evidence="2" key="1">
    <citation type="submission" date="2023-10" db="EMBL/GenBank/DDBJ databases">
        <authorList>
            <person name="Chen Y."/>
            <person name="Shah S."/>
            <person name="Dougan E. K."/>
            <person name="Thang M."/>
            <person name="Chan C."/>
        </authorList>
    </citation>
    <scope>NUCLEOTIDE SEQUENCE [LARGE SCALE GENOMIC DNA]</scope>
</reference>
<comment type="caution">
    <text evidence="2">The sequence shown here is derived from an EMBL/GenBank/DDBJ whole genome shotgun (WGS) entry which is preliminary data.</text>
</comment>
<feature type="non-terminal residue" evidence="2">
    <location>
        <position position="1"/>
    </location>
</feature>
<feature type="coiled-coil region" evidence="1">
    <location>
        <begin position="46"/>
        <end position="80"/>
    </location>
</feature>
<keyword evidence="1" id="KW-0175">Coiled coil</keyword>
<name>A0ABN9U3Y9_9DINO</name>
<gene>
    <name evidence="2" type="ORF">PCOR1329_LOCUS44666</name>
</gene>
<proteinExistence type="predicted"/>
<dbReference type="Proteomes" id="UP001189429">
    <property type="component" value="Unassembled WGS sequence"/>
</dbReference>
<evidence type="ECO:0000313" key="3">
    <source>
        <dbReference type="Proteomes" id="UP001189429"/>
    </source>
</evidence>
<keyword evidence="3" id="KW-1185">Reference proteome</keyword>
<feature type="non-terminal residue" evidence="2">
    <location>
        <position position="298"/>
    </location>
</feature>